<dbReference type="InterPro" id="IPR015947">
    <property type="entry name" value="PUA-like_sf"/>
</dbReference>
<organism evidence="2">
    <name type="scientific">Serratia fonticola</name>
    <dbReference type="NCBI Taxonomy" id="47917"/>
    <lineage>
        <taxon>Bacteria</taxon>
        <taxon>Pseudomonadati</taxon>
        <taxon>Pseudomonadota</taxon>
        <taxon>Gammaproteobacteria</taxon>
        <taxon>Enterobacterales</taxon>
        <taxon>Yersiniaceae</taxon>
        <taxon>Serratia</taxon>
    </lineage>
</organism>
<dbReference type="InterPro" id="IPR007374">
    <property type="entry name" value="ASCH_domain"/>
</dbReference>
<dbReference type="SUPFAM" id="SSF88697">
    <property type="entry name" value="PUA domain-like"/>
    <property type="match status" value="1"/>
</dbReference>
<dbReference type="EMBL" id="CABEEZ010000033">
    <property type="protein sequence ID" value="VTR23750.1"/>
    <property type="molecule type" value="Genomic_DNA"/>
</dbReference>
<proteinExistence type="predicted"/>
<accession>A0A4U9TU45</accession>
<protein>
    <recommendedName>
        <fullName evidence="1">ASCH domain-containing protein</fullName>
    </recommendedName>
</protein>
<feature type="domain" description="ASCH" evidence="1">
    <location>
        <begin position="2"/>
        <end position="56"/>
    </location>
</feature>
<reference evidence="2" key="1">
    <citation type="submission" date="2019-05" db="EMBL/GenBank/DDBJ databases">
        <authorList>
            <consortium name="Pathogen Informatics"/>
        </authorList>
    </citation>
    <scope>NUCLEOTIDE SEQUENCE [LARGE SCALE GENOMIC DNA]</scope>
    <source>
        <strain evidence="2">NCTC12965</strain>
    </source>
</reference>
<name>A0A4U9TU45_SERFO</name>
<sequence length="58" mass="6656">MRIIRFCDVTDELAKKEGEGDLSLRYWSKGINSSSKEKGVTATQWSLFAEEFELVELL</sequence>
<dbReference type="Gene3D" id="3.10.400.10">
    <property type="entry name" value="Sulfate adenylyltransferase"/>
    <property type="match status" value="1"/>
</dbReference>
<dbReference type="Pfam" id="PF04266">
    <property type="entry name" value="ASCH"/>
    <property type="match status" value="1"/>
</dbReference>
<evidence type="ECO:0000259" key="1">
    <source>
        <dbReference type="Pfam" id="PF04266"/>
    </source>
</evidence>
<gene>
    <name evidence="2" type="ORF">NCTC12965_01850</name>
</gene>
<evidence type="ECO:0000313" key="2">
    <source>
        <dbReference type="EMBL" id="VTR23750.1"/>
    </source>
</evidence>
<dbReference type="AlphaFoldDB" id="A0A4U9TU45"/>